<accession>A0A1A9HTB6</accession>
<dbReference type="RefSeq" id="WP_066481227.1">
    <property type="nucleotide sequence ID" value="NZ_CP014639.1"/>
</dbReference>
<feature type="transmembrane region" description="Helical" evidence="1">
    <location>
        <begin position="117"/>
        <end position="137"/>
    </location>
</feature>
<gene>
    <name evidence="2" type="ORF">Cs308_0053</name>
</gene>
<keyword evidence="1" id="KW-1133">Transmembrane helix</keyword>
<dbReference type="Gene3D" id="1.10.260.40">
    <property type="entry name" value="lambda repressor-like DNA-binding domains"/>
    <property type="match status" value="1"/>
</dbReference>
<dbReference type="Proteomes" id="UP000078162">
    <property type="component" value="Chromosome"/>
</dbReference>
<reference evidence="2 3" key="1">
    <citation type="submission" date="2016-03" db="EMBL/GenBank/DDBJ databases">
        <title>Culture-independent genomics supports pathogen discovery for uncultivable bacteria within the genus Chlamydia.</title>
        <authorList>
            <person name="Taylor-Brown A."/>
            <person name="Bachmann N.L."/>
            <person name="Borel N."/>
            <person name="Polkinghorne A."/>
        </authorList>
    </citation>
    <scope>NUCLEOTIDE SEQUENCE [LARGE SCALE GENOMIC DNA]</scope>
    <source>
        <strain evidence="2 3">2742-308</strain>
    </source>
</reference>
<dbReference type="PANTHER" id="PTHR34475:SF1">
    <property type="entry name" value="CYTOSKELETON PROTEIN RODZ"/>
    <property type="match status" value="1"/>
</dbReference>
<dbReference type="STRING" id="1806891.Cs308_0053"/>
<keyword evidence="1" id="KW-0472">Membrane</keyword>
<dbReference type="OrthoDB" id="9797543at2"/>
<name>A0A1A9HTB6_9CHLA</name>
<dbReference type="GO" id="GO:0003677">
    <property type="term" value="F:DNA binding"/>
    <property type="evidence" value="ECO:0007669"/>
    <property type="project" value="InterPro"/>
</dbReference>
<evidence type="ECO:0000256" key="1">
    <source>
        <dbReference type="SAM" id="Phobius"/>
    </source>
</evidence>
<dbReference type="EMBL" id="CP014639">
    <property type="protein sequence ID" value="ANH78229.1"/>
    <property type="molecule type" value="Genomic_DNA"/>
</dbReference>
<dbReference type="Pfam" id="PF13413">
    <property type="entry name" value="HTH_25"/>
    <property type="match status" value="1"/>
</dbReference>
<organism evidence="2 3">
    <name type="scientific">Candidatus Chlamydia sanziniae</name>
    <dbReference type="NCBI Taxonomy" id="1806891"/>
    <lineage>
        <taxon>Bacteria</taxon>
        <taxon>Pseudomonadati</taxon>
        <taxon>Chlamydiota</taxon>
        <taxon>Chlamydiia</taxon>
        <taxon>Chlamydiales</taxon>
        <taxon>Chlamydiaceae</taxon>
        <taxon>Chlamydia/Chlamydophila group</taxon>
        <taxon>Chlamydia</taxon>
    </lineage>
</organism>
<proteinExistence type="predicted"/>
<dbReference type="KEGG" id="csaz:Cs308_0053"/>
<evidence type="ECO:0000313" key="2">
    <source>
        <dbReference type="EMBL" id="ANH78229.1"/>
    </source>
</evidence>
<dbReference type="InterPro" id="IPR050400">
    <property type="entry name" value="Bact_Cytoskel_RodZ"/>
</dbReference>
<dbReference type="PATRIC" id="fig|1806891.3.peg.52"/>
<keyword evidence="3" id="KW-1185">Reference proteome</keyword>
<protein>
    <submittedName>
        <fullName evidence="2">HTH Transcriptional Regulator</fullName>
    </submittedName>
</protein>
<dbReference type="InterPro" id="IPR010982">
    <property type="entry name" value="Lambda_DNA-bd_dom_sf"/>
</dbReference>
<evidence type="ECO:0000313" key="3">
    <source>
        <dbReference type="Proteomes" id="UP000078162"/>
    </source>
</evidence>
<dbReference type="AlphaFoldDB" id="A0A1A9HTB6"/>
<keyword evidence="1" id="KW-0812">Transmembrane</keyword>
<sequence>MKQHIHKELLHLGEVFRTCRESRSLSLRDVEAATSIRYSCLEAIEQGYLGKLISPIYAQGFIKKYAAYLGLDGENILQEHPYVMKIFKEFSDHNIEMLLDLESMGGRNSPERAIHSWANLWWAGLIVVGGMALWWLGSLFSIL</sequence>
<dbReference type="PANTHER" id="PTHR34475">
    <property type="match status" value="1"/>
</dbReference>